<organism evidence="7 8">
    <name type="scientific">Monodelphis domestica</name>
    <name type="common">Gray short-tailed opossum</name>
    <dbReference type="NCBI Taxonomy" id="13616"/>
    <lineage>
        <taxon>Eukaryota</taxon>
        <taxon>Metazoa</taxon>
        <taxon>Chordata</taxon>
        <taxon>Craniata</taxon>
        <taxon>Vertebrata</taxon>
        <taxon>Euteleostomi</taxon>
        <taxon>Mammalia</taxon>
        <taxon>Metatheria</taxon>
        <taxon>Didelphimorphia</taxon>
        <taxon>Didelphidae</taxon>
        <taxon>Monodelphis</taxon>
    </lineage>
</organism>
<dbReference type="InterPro" id="IPR020977">
    <property type="entry name" value="Beta-casein-like"/>
</dbReference>
<feature type="transmembrane region" description="Helical" evidence="6">
    <location>
        <begin position="152"/>
        <end position="175"/>
    </location>
</feature>
<evidence type="ECO:0000256" key="4">
    <source>
        <dbReference type="ARBA" id="ARBA00022989"/>
    </source>
</evidence>
<evidence type="ECO:0000256" key="1">
    <source>
        <dbReference type="ARBA" id="ARBA00004141"/>
    </source>
</evidence>
<gene>
    <name evidence="7" type="primary">TMEM54</name>
</gene>
<dbReference type="Bgee" id="ENSMODG00000017380">
    <property type="expression patterns" value="Expressed in spinal cord and 17 other cell types or tissues"/>
</dbReference>
<dbReference type="FunCoup" id="F6VHR0">
    <property type="interactions" value="7"/>
</dbReference>
<keyword evidence="3 6" id="KW-0812">Transmembrane</keyword>
<dbReference type="STRING" id="13616.ENSMODP00000021696"/>
<dbReference type="Pfam" id="PF12304">
    <property type="entry name" value="BCLP"/>
    <property type="match status" value="1"/>
</dbReference>
<evidence type="ECO:0000256" key="6">
    <source>
        <dbReference type="SAM" id="Phobius"/>
    </source>
</evidence>
<comment type="subcellular location">
    <subcellularLocation>
        <location evidence="1">Membrane</location>
        <topology evidence="1">Multi-pass membrane protein</topology>
    </subcellularLocation>
</comment>
<dbReference type="PANTHER" id="PTHR31258">
    <property type="entry name" value="KERATINOCYTE-ASSOCIATED PROTEIN 3"/>
    <property type="match status" value="1"/>
</dbReference>
<keyword evidence="8" id="KW-1185">Reference proteome</keyword>
<feature type="transmembrane region" description="Helical" evidence="6">
    <location>
        <begin position="94"/>
        <end position="118"/>
    </location>
</feature>
<dbReference type="GO" id="GO:0016020">
    <property type="term" value="C:membrane"/>
    <property type="evidence" value="ECO:0007669"/>
    <property type="project" value="UniProtKB-SubCell"/>
</dbReference>
<dbReference type="eggNOG" id="ENOG502S0UN">
    <property type="taxonomic scope" value="Eukaryota"/>
</dbReference>
<evidence type="ECO:0000313" key="8">
    <source>
        <dbReference type="Proteomes" id="UP000002280"/>
    </source>
</evidence>
<evidence type="ECO:0000256" key="5">
    <source>
        <dbReference type="ARBA" id="ARBA00023136"/>
    </source>
</evidence>
<dbReference type="PANTHER" id="PTHR31258:SF2">
    <property type="entry name" value="TRANSMEMBRANE PROTEIN 54"/>
    <property type="match status" value="1"/>
</dbReference>
<accession>F6VHR0</accession>
<reference evidence="7" key="3">
    <citation type="submission" date="2025-09" db="UniProtKB">
        <authorList>
            <consortium name="Ensembl"/>
        </authorList>
    </citation>
    <scope>IDENTIFICATION</scope>
</reference>
<dbReference type="HOGENOM" id="CLU_089663_1_0_1"/>
<protein>
    <submittedName>
        <fullName evidence="7">Transmembrane protein 54</fullName>
    </submittedName>
</protein>
<feature type="transmembrane region" description="Helical" evidence="6">
    <location>
        <begin position="21"/>
        <end position="42"/>
    </location>
</feature>
<keyword evidence="4 6" id="KW-1133">Transmembrane helix</keyword>
<reference evidence="7 8" key="1">
    <citation type="journal article" date="2007" name="Nature">
        <title>Genome of the marsupial Monodelphis domestica reveals innovation in non-coding sequences.</title>
        <authorList>
            <person name="Mikkelsen T.S."/>
            <person name="Wakefield M.J."/>
            <person name="Aken B."/>
            <person name="Amemiya C.T."/>
            <person name="Chang J.L."/>
            <person name="Duke S."/>
            <person name="Garber M."/>
            <person name="Gentles A.J."/>
            <person name="Goodstadt L."/>
            <person name="Heger A."/>
            <person name="Jurka J."/>
            <person name="Kamal M."/>
            <person name="Mauceli E."/>
            <person name="Searle S.M."/>
            <person name="Sharpe T."/>
            <person name="Baker M.L."/>
            <person name="Batzer M.A."/>
            <person name="Benos P.V."/>
            <person name="Belov K."/>
            <person name="Clamp M."/>
            <person name="Cook A."/>
            <person name="Cuff J."/>
            <person name="Das R."/>
            <person name="Davidow L."/>
            <person name="Deakin J.E."/>
            <person name="Fazzari M.J."/>
            <person name="Glass J.L."/>
            <person name="Grabherr M."/>
            <person name="Greally J.M."/>
            <person name="Gu W."/>
            <person name="Hore T.A."/>
            <person name="Huttley G.A."/>
            <person name="Kleber M."/>
            <person name="Jirtle R.L."/>
            <person name="Koina E."/>
            <person name="Lee J.T."/>
            <person name="Mahony S."/>
            <person name="Marra M.A."/>
            <person name="Miller R.D."/>
            <person name="Nicholls R.D."/>
            <person name="Oda M."/>
            <person name="Papenfuss A.T."/>
            <person name="Parra Z.E."/>
            <person name="Pollock D.D."/>
            <person name="Ray D.A."/>
            <person name="Schein J.E."/>
            <person name="Speed T.P."/>
            <person name="Thompson K."/>
            <person name="VandeBerg J.L."/>
            <person name="Wade C.M."/>
            <person name="Walker J.A."/>
            <person name="Waters P.D."/>
            <person name="Webber C."/>
            <person name="Weidman J.R."/>
            <person name="Xie X."/>
            <person name="Zody M.C."/>
            <person name="Baldwin J."/>
            <person name="Abdouelleil A."/>
            <person name="Abdulkadir J."/>
            <person name="Abebe A."/>
            <person name="Abera B."/>
            <person name="Abreu J."/>
            <person name="Acer S.C."/>
            <person name="Aftuck L."/>
            <person name="Alexander A."/>
            <person name="An P."/>
            <person name="Anderson E."/>
            <person name="Anderson S."/>
            <person name="Arachi H."/>
            <person name="Azer M."/>
            <person name="Bachantsang P."/>
            <person name="Barry A."/>
            <person name="Bayul T."/>
            <person name="Berlin A."/>
            <person name="Bessette D."/>
            <person name="Bloom T."/>
            <person name="Bloom T."/>
            <person name="Boguslavskiy L."/>
            <person name="Bonnet C."/>
            <person name="Boukhgalter B."/>
            <person name="Bourzgui I."/>
            <person name="Brown A."/>
            <person name="Cahill P."/>
            <person name="Channer S."/>
            <person name="Cheshatsang Y."/>
            <person name="Chuda L."/>
            <person name="Citroen M."/>
            <person name="Collymore A."/>
            <person name="Cooke P."/>
            <person name="Costello M."/>
            <person name="D'Aco K."/>
            <person name="Daza R."/>
            <person name="De Haan G."/>
            <person name="DeGray S."/>
            <person name="DeMaso C."/>
            <person name="Dhargay N."/>
            <person name="Dooley K."/>
            <person name="Dooley E."/>
            <person name="Doricent M."/>
            <person name="Dorje P."/>
            <person name="Dorjee K."/>
            <person name="Dupes A."/>
            <person name="Elong R."/>
            <person name="Falk J."/>
            <person name="Farina A."/>
            <person name="Faro S."/>
            <person name="Ferguson D."/>
            <person name="Fisher S."/>
            <person name="Foley C.D."/>
            <person name="Franke A."/>
            <person name="Friedrich D."/>
            <person name="Gadbois L."/>
            <person name="Gearin G."/>
            <person name="Gearin C.R."/>
            <person name="Giannoukos G."/>
            <person name="Goode T."/>
            <person name="Graham J."/>
            <person name="Grandbois E."/>
            <person name="Grewal S."/>
            <person name="Gyaltsen K."/>
            <person name="Hafez N."/>
            <person name="Hagos B."/>
            <person name="Hall J."/>
            <person name="Henson C."/>
            <person name="Hollinger A."/>
            <person name="Honan T."/>
            <person name="Huard M.D."/>
            <person name="Hughes L."/>
            <person name="Hurhula B."/>
            <person name="Husby M.E."/>
            <person name="Kamat A."/>
            <person name="Kanga B."/>
            <person name="Kashin S."/>
            <person name="Khazanovich D."/>
            <person name="Kisner P."/>
            <person name="Lance K."/>
            <person name="Lara M."/>
            <person name="Lee W."/>
            <person name="Lennon N."/>
            <person name="Letendre F."/>
            <person name="LeVine R."/>
            <person name="Lipovsky A."/>
            <person name="Liu X."/>
            <person name="Liu J."/>
            <person name="Liu S."/>
            <person name="Lokyitsang T."/>
            <person name="Lokyitsang Y."/>
            <person name="Lubonja R."/>
            <person name="Lui A."/>
            <person name="MacDonald P."/>
            <person name="Magnisalis V."/>
            <person name="Maru K."/>
            <person name="Matthews C."/>
            <person name="McCusker W."/>
            <person name="McDonough S."/>
            <person name="Mehta T."/>
            <person name="Meldrim J."/>
            <person name="Meneus L."/>
            <person name="Mihai O."/>
            <person name="Mihalev A."/>
            <person name="Mihova T."/>
            <person name="Mittelman R."/>
            <person name="Mlenga V."/>
            <person name="Montmayeur A."/>
            <person name="Mulrain L."/>
            <person name="Navidi A."/>
            <person name="Naylor J."/>
            <person name="Negash T."/>
            <person name="Nguyen T."/>
            <person name="Nguyen N."/>
            <person name="Nicol R."/>
            <person name="Norbu C."/>
            <person name="Norbu N."/>
            <person name="Novod N."/>
            <person name="O'Neill B."/>
            <person name="Osman S."/>
            <person name="Markiewicz E."/>
            <person name="Oyono O.L."/>
            <person name="Patti C."/>
            <person name="Phunkhang P."/>
            <person name="Pierre F."/>
            <person name="Priest M."/>
            <person name="Raghuraman S."/>
            <person name="Rege F."/>
            <person name="Reyes R."/>
            <person name="Rise C."/>
            <person name="Rogov P."/>
            <person name="Ross K."/>
            <person name="Ryan E."/>
            <person name="Settipalli S."/>
            <person name="Shea T."/>
            <person name="Sherpa N."/>
            <person name="Shi L."/>
            <person name="Shih D."/>
            <person name="Sparrow T."/>
            <person name="Spaulding J."/>
            <person name="Stalker J."/>
            <person name="Stange-Thomann N."/>
            <person name="Stavropoulos S."/>
            <person name="Stone C."/>
            <person name="Strader C."/>
            <person name="Tesfaye S."/>
            <person name="Thomson T."/>
            <person name="Thoulutsang Y."/>
            <person name="Thoulutsang D."/>
            <person name="Topham K."/>
            <person name="Topping I."/>
            <person name="Tsamla T."/>
            <person name="Vassiliev H."/>
            <person name="Vo A."/>
            <person name="Wangchuk T."/>
            <person name="Wangdi T."/>
            <person name="Weiand M."/>
            <person name="Wilkinson J."/>
            <person name="Wilson A."/>
            <person name="Yadav S."/>
            <person name="Young G."/>
            <person name="Yu Q."/>
            <person name="Zembek L."/>
            <person name="Zhong D."/>
            <person name="Zimmer A."/>
            <person name="Zwirko Z."/>
            <person name="Jaffe D.B."/>
            <person name="Alvarez P."/>
            <person name="Brockman W."/>
            <person name="Butler J."/>
            <person name="Chin C."/>
            <person name="Gnerre S."/>
            <person name="MacCallum I."/>
            <person name="Graves J.A."/>
            <person name="Ponting C.P."/>
            <person name="Breen M."/>
            <person name="Samollow P.B."/>
            <person name="Lander E.S."/>
            <person name="Lindblad-Toh K."/>
        </authorList>
    </citation>
    <scope>NUCLEOTIDE SEQUENCE [LARGE SCALE GENOMIC DNA]</scope>
</reference>
<dbReference type="GeneTree" id="ENSGT00390000004700"/>
<dbReference type="Proteomes" id="UP000002280">
    <property type="component" value="Chromosome 4"/>
</dbReference>
<dbReference type="InParanoid" id="F6VHR0"/>
<name>F6VHR0_MONDO</name>
<evidence type="ECO:0000313" key="7">
    <source>
        <dbReference type="Ensembl" id="ENSMODP00000021696.2"/>
    </source>
</evidence>
<dbReference type="Ensembl" id="ENSMODT00000022074.3">
    <property type="protein sequence ID" value="ENSMODP00000021696.2"/>
    <property type="gene ID" value="ENSMODG00000017380.4"/>
</dbReference>
<proteinExistence type="inferred from homology"/>
<sequence>MCLRLGGLSCHDYKKLLMKTGLVLLVLGHISFIAGALLHGTALRYVTDPQDAVSLQYAVSNILAVTSAILIITCGITVIVLSRYLSLTSLRWTVFAASVTSALFSLVCSLGLLASIAITFANQGRSLLATCSFSNSEPLSLTPDCPFDPTRIYSSTLCLWAISLTLCVAASAFAVRAAQLTHQLLELRPWWGKRSHKLELPRSVRPGCPPSRCACGPAVVTPPG</sequence>
<dbReference type="AlphaFoldDB" id="F6VHR0"/>
<evidence type="ECO:0000256" key="2">
    <source>
        <dbReference type="ARBA" id="ARBA00011030"/>
    </source>
</evidence>
<keyword evidence="5 6" id="KW-0472">Membrane</keyword>
<evidence type="ECO:0000256" key="3">
    <source>
        <dbReference type="ARBA" id="ARBA00022692"/>
    </source>
</evidence>
<feature type="transmembrane region" description="Helical" evidence="6">
    <location>
        <begin position="62"/>
        <end position="82"/>
    </location>
</feature>
<reference evidence="7" key="2">
    <citation type="submission" date="2025-08" db="UniProtKB">
        <authorList>
            <consortium name="Ensembl"/>
        </authorList>
    </citation>
    <scope>IDENTIFICATION</scope>
</reference>
<comment type="similarity">
    <text evidence="2">Belongs to the TMEM54 family.</text>
</comment>